<dbReference type="GO" id="GO:0008556">
    <property type="term" value="F:P-type potassium transmembrane transporter activity"/>
    <property type="evidence" value="ECO:0007669"/>
    <property type="project" value="InterPro"/>
</dbReference>
<evidence type="ECO:0000256" key="9">
    <source>
        <dbReference type="ARBA" id="ARBA00023065"/>
    </source>
</evidence>
<proteinExistence type="inferred from homology"/>
<organism evidence="12 13">
    <name type="scientific">Cupriavidus phytorum</name>
    <dbReference type="NCBI Taxonomy" id="3024399"/>
    <lineage>
        <taxon>Bacteria</taxon>
        <taxon>Pseudomonadati</taxon>
        <taxon>Pseudomonadota</taxon>
        <taxon>Betaproteobacteria</taxon>
        <taxon>Burkholderiales</taxon>
        <taxon>Burkholderiaceae</taxon>
        <taxon>Cupriavidus</taxon>
    </lineage>
</organism>
<dbReference type="PANTHER" id="PTHR30042:SF2">
    <property type="entry name" value="POTASSIUM-TRANSPORTING ATPASE KDPC SUBUNIT"/>
    <property type="match status" value="1"/>
</dbReference>
<comment type="caution">
    <text evidence="12">The sequence shown here is derived from an EMBL/GenBank/DDBJ whole genome shotgun (WGS) entry which is preliminary data.</text>
</comment>
<evidence type="ECO:0000256" key="1">
    <source>
        <dbReference type="ARBA" id="ARBA00022448"/>
    </source>
</evidence>
<evidence type="ECO:0000256" key="6">
    <source>
        <dbReference type="ARBA" id="ARBA00022840"/>
    </source>
</evidence>
<keyword evidence="3 11" id="KW-0633">Potassium transport</keyword>
<dbReference type="NCBIfam" id="TIGR00681">
    <property type="entry name" value="kdpC"/>
    <property type="match status" value="1"/>
</dbReference>
<evidence type="ECO:0000256" key="3">
    <source>
        <dbReference type="ARBA" id="ARBA00022538"/>
    </source>
</evidence>
<evidence type="ECO:0000256" key="8">
    <source>
        <dbReference type="ARBA" id="ARBA00022989"/>
    </source>
</evidence>
<dbReference type="AlphaFoldDB" id="A0A2W7P9J0"/>
<feature type="transmembrane region" description="Helical" evidence="11">
    <location>
        <begin position="25"/>
        <end position="52"/>
    </location>
</feature>
<keyword evidence="8 11" id="KW-1133">Transmembrane helix</keyword>
<dbReference type="GO" id="GO:0005886">
    <property type="term" value="C:plasma membrane"/>
    <property type="evidence" value="ECO:0007669"/>
    <property type="project" value="UniProtKB-SubCell"/>
</dbReference>
<evidence type="ECO:0000256" key="10">
    <source>
        <dbReference type="ARBA" id="ARBA00023136"/>
    </source>
</evidence>
<comment type="subunit">
    <text evidence="11">The system is composed of three essential subunits: KdpA, KdpB and KdpC.</text>
</comment>
<dbReference type="Proteomes" id="UP000249638">
    <property type="component" value="Unassembled WGS sequence"/>
</dbReference>
<protein>
    <recommendedName>
        <fullName evidence="11">Potassium-transporting ATPase KdpC subunit</fullName>
    </recommendedName>
    <alternativeName>
        <fullName evidence="11">ATP phosphohydrolase [potassium-transporting] C chain</fullName>
    </alternativeName>
    <alternativeName>
        <fullName evidence="11">Potassium-binding and translocating subunit C</fullName>
    </alternativeName>
    <alternativeName>
        <fullName evidence="11">Potassium-translocating ATPase C chain</fullName>
    </alternativeName>
</protein>
<dbReference type="NCBIfam" id="NF001454">
    <property type="entry name" value="PRK00315.1"/>
    <property type="match status" value="1"/>
</dbReference>
<evidence type="ECO:0000256" key="2">
    <source>
        <dbReference type="ARBA" id="ARBA00022475"/>
    </source>
</evidence>
<evidence type="ECO:0000313" key="12">
    <source>
        <dbReference type="EMBL" id="PZX31886.1"/>
    </source>
</evidence>
<accession>A0A2W7P9J0</accession>
<name>A0A2W7P9J0_9BURK</name>
<keyword evidence="1 11" id="KW-0813">Transport</keyword>
<dbReference type="EMBL" id="QKZN01000002">
    <property type="protein sequence ID" value="PZX31886.1"/>
    <property type="molecule type" value="Genomic_DNA"/>
</dbReference>
<sequence>MSNPITADTAHAAQTEAQGGVLRPALVILLALSLLTGLLYPAAITMIAGAAFPRQAAGSLIVRDGKVLGSELIGQPFSAPGDFWGRPSATAPMPYNGGASGGSNLGPSNPALADAARARIDALRAADPGNTAPVPVDLVTASGSGLDPHISVAAAEYQAARVARARGLPLAQVRALIAAHTDKPLLPVLGEAGVNVLRLNLALDALPAR</sequence>
<evidence type="ECO:0000256" key="4">
    <source>
        <dbReference type="ARBA" id="ARBA00022692"/>
    </source>
</evidence>
<keyword evidence="6 11" id="KW-0067">ATP-binding</keyword>
<dbReference type="PANTHER" id="PTHR30042">
    <property type="entry name" value="POTASSIUM-TRANSPORTING ATPASE C CHAIN"/>
    <property type="match status" value="1"/>
</dbReference>
<comment type="function">
    <text evidence="11">Part of the high-affinity ATP-driven potassium transport (or Kdp) system, which catalyzes the hydrolysis of ATP coupled with the electrogenic transport of potassium into the cytoplasm. This subunit acts as a catalytic chaperone that increases the ATP-binding affinity of the ATP-hydrolyzing subunit KdpB by the formation of a transient KdpB/KdpC/ATP ternary complex.</text>
</comment>
<evidence type="ECO:0000256" key="5">
    <source>
        <dbReference type="ARBA" id="ARBA00022741"/>
    </source>
</evidence>
<comment type="similarity">
    <text evidence="11">Belongs to the KdpC family.</text>
</comment>
<gene>
    <name evidence="11" type="primary">kdpC</name>
    <name evidence="12" type="ORF">C7416_10240</name>
</gene>
<comment type="subcellular location">
    <subcellularLocation>
        <location evidence="11">Cell membrane</location>
        <topology evidence="11">Single-pass membrane protein</topology>
    </subcellularLocation>
</comment>
<dbReference type="Pfam" id="PF02669">
    <property type="entry name" value="KdpC"/>
    <property type="match status" value="1"/>
</dbReference>
<keyword evidence="4 11" id="KW-0812">Transmembrane</keyword>
<keyword evidence="10 11" id="KW-0472">Membrane</keyword>
<keyword evidence="13" id="KW-1185">Reference proteome</keyword>
<dbReference type="GO" id="GO:0005524">
    <property type="term" value="F:ATP binding"/>
    <property type="evidence" value="ECO:0007669"/>
    <property type="project" value="UniProtKB-UniRule"/>
</dbReference>
<keyword evidence="7 11" id="KW-0630">Potassium</keyword>
<dbReference type="HAMAP" id="MF_00276">
    <property type="entry name" value="KdpC"/>
    <property type="match status" value="1"/>
</dbReference>
<keyword evidence="9 11" id="KW-0406">Ion transport</keyword>
<keyword evidence="5 11" id="KW-0547">Nucleotide-binding</keyword>
<dbReference type="PIRSF" id="PIRSF001296">
    <property type="entry name" value="K_ATPase_KdpC"/>
    <property type="match status" value="1"/>
</dbReference>
<dbReference type="InterPro" id="IPR003820">
    <property type="entry name" value="KdpC"/>
</dbReference>
<evidence type="ECO:0000256" key="7">
    <source>
        <dbReference type="ARBA" id="ARBA00022958"/>
    </source>
</evidence>
<evidence type="ECO:0000313" key="13">
    <source>
        <dbReference type="Proteomes" id="UP000249638"/>
    </source>
</evidence>
<evidence type="ECO:0000256" key="11">
    <source>
        <dbReference type="HAMAP-Rule" id="MF_00276"/>
    </source>
</evidence>
<reference evidence="12" key="1">
    <citation type="submission" date="2018-06" db="EMBL/GenBank/DDBJ databases">
        <title>Genomic Encyclopedia of Type Strains, Phase IV (KMG-V): Genome sequencing to study the core and pangenomes of soil and plant-associated prokaryotes.</title>
        <authorList>
            <person name="Whitman W."/>
        </authorList>
    </citation>
    <scope>NUCLEOTIDE SEQUENCE [LARGE SCALE GENOMIC DNA]</scope>
    <source>
        <strain evidence="12">MLR2-44</strain>
    </source>
</reference>
<keyword evidence="2 11" id="KW-1003">Cell membrane</keyword>